<dbReference type="EMBL" id="SGPM01000313">
    <property type="protein sequence ID" value="THH26759.1"/>
    <property type="molecule type" value="Genomic_DNA"/>
</dbReference>
<evidence type="ECO:0000313" key="6">
    <source>
        <dbReference type="Proteomes" id="UP000308730"/>
    </source>
</evidence>
<feature type="region of interest" description="Disordered" evidence="2">
    <location>
        <begin position="1"/>
        <end position="20"/>
    </location>
</feature>
<reference evidence="5 6" key="1">
    <citation type="submission" date="2019-02" db="EMBL/GenBank/DDBJ databases">
        <title>Genome sequencing of the rare red list fungi Antrodiella citrinella (Flaviporus citrinellus).</title>
        <authorList>
            <person name="Buettner E."/>
            <person name="Kellner H."/>
        </authorList>
    </citation>
    <scope>NUCLEOTIDE SEQUENCE [LARGE SCALE GENOMIC DNA]</scope>
    <source>
        <strain evidence="5 6">DSM 108506</strain>
    </source>
</reference>
<protein>
    <recommendedName>
        <fullName evidence="7">Glyoxal oxidase</fullName>
    </recommendedName>
</protein>
<evidence type="ECO:0000256" key="1">
    <source>
        <dbReference type="ARBA" id="ARBA00022729"/>
    </source>
</evidence>
<feature type="domain" description="Galactose oxidase-like Early set" evidence="4">
    <location>
        <begin position="450"/>
        <end position="558"/>
    </location>
</feature>
<feature type="compositionally biased region" description="Polar residues" evidence="2">
    <location>
        <begin position="8"/>
        <end position="20"/>
    </location>
</feature>
<dbReference type="PANTHER" id="PTHR32208:SF96">
    <property type="entry name" value="GLYOXAL OXIDASE"/>
    <property type="match status" value="1"/>
</dbReference>
<evidence type="ECO:0000313" key="5">
    <source>
        <dbReference type="EMBL" id="THH26759.1"/>
    </source>
</evidence>
<evidence type="ECO:0000256" key="2">
    <source>
        <dbReference type="SAM" id="MobiDB-lite"/>
    </source>
</evidence>
<organism evidence="5 6">
    <name type="scientific">Antrodiella citrinella</name>
    <dbReference type="NCBI Taxonomy" id="2447956"/>
    <lineage>
        <taxon>Eukaryota</taxon>
        <taxon>Fungi</taxon>
        <taxon>Dikarya</taxon>
        <taxon>Basidiomycota</taxon>
        <taxon>Agaricomycotina</taxon>
        <taxon>Agaricomycetes</taxon>
        <taxon>Polyporales</taxon>
        <taxon>Steccherinaceae</taxon>
        <taxon>Antrodiella</taxon>
    </lineage>
</organism>
<name>A0A4S4MLU6_9APHY</name>
<dbReference type="AlphaFoldDB" id="A0A4S4MLU6"/>
<feature type="compositionally biased region" description="Polar residues" evidence="2">
    <location>
        <begin position="576"/>
        <end position="598"/>
    </location>
</feature>
<dbReference type="Pfam" id="PF09118">
    <property type="entry name" value="GO-like_E_set"/>
    <property type="match status" value="1"/>
</dbReference>
<accession>A0A4S4MLU6</accession>
<dbReference type="Gene3D" id="2.130.10.80">
    <property type="entry name" value="Galactose oxidase/kelch, beta-propeller"/>
    <property type="match status" value="1"/>
</dbReference>
<dbReference type="InterPro" id="IPR013783">
    <property type="entry name" value="Ig-like_fold"/>
</dbReference>
<dbReference type="OrthoDB" id="2019572at2759"/>
<dbReference type="InterPro" id="IPR037293">
    <property type="entry name" value="Gal_Oxidase_central_sf"/>
</dbReference>
<keyword evidence="1" id="KW-0732">Signal</keyword>
<evidence type="ECO:0000259" key="4">
    <source>
        <dbReference type="Pfam" id="PF09118"/>
    </source>
</evidence>
<dbReference type="Proteomes" id="UP000308730">
    <property type="component" value="Unassembled WGS sequence"/>
</dbReference>
<keyword evidence="6" id="KW-1185">Reference proteome</keyword>
<gene>
    <name evidence="5" type="ORF">EUX98_g7431</name>
</gene>
<dbReference type="Gene3D" id="2.60.40.10">
    <property type="entry name" value="Immunoglobulins"/>
    <property type="match status" value="1"/>
</dbReference>
<proteinExistence type="predicted"/>
<dbReference type="InterPro" id="IPR015202">
    <property type="entry name" value="GO-like_E_set"/>
</dbReference>
<dbReference type="InterPro" id="IPR011043">
    <property type="entry name" value="Gal_Oxase/kelch_b-propeller"/>
</dbReference>
<dbReference type="CDD" id="cd02851">
    <property type="entry name" value="E_set_GO_C"/>
    <property type="match status" value="1"/>
</dbReference>
<feature type="domain" description="Glyoxal oxidase N-terminal" evidence="3">
    <location>
        <begin position="127"/>
        <end position="445"/>
    </location>
</feature>
<sequence length="629" mass="66608">MASLVNAAATTTPGQPSRQNAPIGQFEIVGQSIVSAQQLFLGTTNKVYVVDKTERNPTPINGHPAWASEYDINSDNGRPMDIVTNSFCAGGNVLGNGTWLNAGGNQAVTFGGLTAPSQNGGAPYDDLDGGQSLRLLTPCDDGSCDWTIQGEMTTRRWYPTLETLEDGSIIILGGCAWGGFVNDASQTQPTYEFFPSKGDGAPIQSPLLANTLPANLYPLTWLLPSGKVFMQANWGTAILDYKAQQEFELPDMIHAVRTYPASAGTAMLPLTPANNWTATILFCGGTDLQSDQWKTNWDIASYPASSSCVTITPDVSQNYVEDDDMLEARSMFNLIFLPDGTIFGCNGAGTGVAGYGNDSWAVGQSYGDNAVLNPAIYDPSAAAGQKWSRSGLSASTIPRMYHSTATLLPDGAVLVSGSNPNADYNVGPGVKFPTEYRVERFYPSYYNQRRPQPQGLPSTLSYGGPYFNVTLSKDDLSSNTSNTASSEVIIIRTGFSTHAMNMGQRYVQLENSYTINVDGTATLHVSQVPPNAAILAPGPALLFVVVNGVPSIGVPVMVGSGQLGTQNILSVAPLPATSSQSAPNTATSSTPGSNSQTEASSALPLRFSSDSFLLPLVTLAVWTFGTLVL</sequence>
<dbReference type="InterPro" id="IPR009880">
    <property type="entry name" value="Glyoxal_oxidase_N"/>
</dbReference>
<evidence type="ECO:0000259" key="3">
    <source>
        <dbReference type="Pfam" id="PF07250"/>
    </source>
</evidence>
<dbReference type="Pfam" id="PF07250">
    <property type="entry name" value="Glyoxal_oxid_N"/>
    <property type="match status" value="1"/>
</dbReference>
<dbReference type="InterPro" id="IPR014756">
    <property type="entry name" value="Ig_E-set"/>
</dbReference>
<evidence type="ECO:0008006" key="7">
    <source>
        <dbReference type="Google" id="ProtNLM"/>
    </source>
</evidence>
<feature type="region of interest" description="Disordered" evidence="2">
    <location>
        <begin position="575"/>
        <end position="598"/>
    </location>
</feature>
<dbReference type="SUPFAM" id="SSF50965">
    <property type="entry name" value="Galactose oxidase, central domain"/>
    <property type="match status" value="1"/>
</dbReference>
<dbReference type="SUPFAM" id="SSF81296">
    <property type="entry name" value="E set domains"/>
    <property type="match status" value="1"/>
</dbReference>
<dbReference type="PANTHER" id="PTHR32208">
    <property type="entry name" value="SECRETED PROTEIN-RELATED"/>
    <property type="match status" value="1"/>
</dbReference>
<comment type="caution">
    <text evidence="5">The sequence shown here is derived from an EMBL/GenBank/DDBJ whole genome shotgun (WGS) entry which is preliminary data.</text>
</comment>